<reference evidence="2" key="1">
    <citation type="submission" date="2019-06" db="EMBL/GenBank/DDBJ databases">
        <authorList>
            <person name="Zheng W."/>
        </authorList>
    </citation>
    <scope>NUCLEOTIDE SEQUENCE</scope>
    <source>
        <strain evidence="2">QDHG01</strain>
    </source>
</reference>
<feature type="region of interest" description="Disordered" evidence="1">
    <location>
        <begin position="1"/>
        <end position="21"/>
    </location>
</feature>
<dbReference type="Proteomes" id="UP000785679">
    <property type="component" value="Unassembled WGS sequence"/>
</dbReference>
<gene>
    <name evidence="2" type="ORF">FGO68_gene16560</name>
</gene>
<sequence length="69" mass="7943">MKSLQHTRKRSQAHWKRQGSAECGSCKVRRWCPSWCSWCCQGRGCAVRESRRSHYCTHQVLGSIGNFTG</sequence>
<dbReference type="AlphaFoldDB" id="A0A8J8SZ02"/>
<accession>A0A8J8SZ02</accession>
<organism evidence="2 3">
    <name type="scientific">Halteria grandinella</name>
    <dbReference type="NCBI Taxonomy" id="5974"/>
    <lineage>
        <taxon>Eukaryota</taxon>
        <taxon>Sar</taxon>
        <taxon>Alveolata</taxon>
        <taxon>Ciliophora</taxon>
        <taxon>Intramacronucleata</taxon>
        <taxon>Spirotrichea</taxon>
        <taxon>Stichotrichia</taxon>
        <taxon>Sporadotrichida</taxon>
        <taxon>Halteriidae</taxon>
        <taxon>Halteria</taxon>
    </lineage>
</organism>
<keyword evidence="3" id="KW-1185">Reference proteome</keyword>
<evidence type="ECO:0000313" key="3">
    <source>
        <dbReference type="Proteomes" id="UP000785679"/>
    </source>
</evidence>
<proteinExistence type="predicted"/>
<protein>
    <submittedName>
        <fullName evidence="2">Uncharacterized protein</fullName>
    </submittedName>
</protein>
<evidence type="ECO:0000313" key="2">
    <source>
        <dbReference type="EMBL" id="TNV75516.1"/>
    </source>
</evidence>
<dbReference type="EMBL" id="RRYP01015394">
    <property type="protein sequence ID" value="TNV75516.1"/>
    <property type="molecule type" value="Genomic_DNA"/>
</dbReference>
<evidence type="ECO:0000256" key="1">
    <source>
        <dbReference type="SAM" id="MobiDB-lite"/>
    </source>
</evidence>
<feature type="compositionally biased region" description="Basic residues" evidence="1">
    <location>
        <begin position="1"/>
        <end position="17"/>
    </location>
</feature>
<comment type="caution">
    <text evidence="2">The sequence shown here is derived from an EMBL/GenBank/DDBJ whole genome shotgun (WGS) entry which is preliminary data.</text>
</comment>
<name>A0A8J8SZ02_HALGN</name>